<dbReference type="PANTHER" id="PTHR45885:SF1">
    <property type="entry name" value="CELL DIVISION CYCLE 5-LIKE PROTEIN"/>
    <property type="match status" value="1"/>
</dbReference>
<comment type="caution">
    <text evidence="4">The sequence shown here is derived from an EMBL/GenBank/DDBJ whole genome shotgun (WGS) entry which is preliminary data.</text>
</comment>
<keyword evidence="5" id="KW-1185">Reference proteome</keyword>
<feature type="region of interest" description="Disordered" evidence="3">
    <location>
        <begin position="86"/>
        <end position="144"/>
    </location>
</feature>
<dbReference type="EMBL" id="BSXU01002435">
    <property type="protein sequence ID" value="GMG37528.1"/>
    <property type="molecule type" value="Genomic_DNA"/>
</dbReference>
<dbReference type="AlphaFoldDB" id="A0A9W7DGC0"/>
<evidence type="ECO:0000313" key="5">
    <source>
        <dbReference type="Proteomes" id="UP001165063"/>
    </source>
</evidence>
<accession>A0A9W7DGC0</accession>
<evidence type="ECO:0000256" key="1">
    <source>
        <dbReference type="ARBA" id="ARBA00023125"/>
    </source>
</evidence>
<gene>
    <name evidence="4" type="ORF">Amon01_000482300</name>
</gene>
<sequence>MLSEAKARLANTQGKKAKRKARERMIAESRRIALLQRRRELKQVGINAKIKHKKKFKGETDYNAEIAFQRTPGEGPYDVTKEEKMNIKDKQGFSRKTEQFGTYNQELQKQRKKEKRRRDDMKRLNRTDESNLQIKPDDDGDEVRKRRKLVLSEPGMIEVKQDTDIDSRIEQATKSLNKKSFEKSVLFTKADTEEQNEELKDEIVKVKKEPGVKKLKVKKEKGHKKPKVVTLAMKLRKLPKPLNDFEIIADETPTELIITEEQPTTSDTPSTNGLVTDKGEIQKREEANKQELIGNLLVTQAKKQGLPIPSLASATEYDIPMSGSVEDQITSKMIELIRNDTNSIASSSASSEANHFTYEELLLQQRLKKEVERKISDLVSETKAHQRYGELINTEISRATEETDTKGLIELIKSTSTNSNSIEKELKKVVSLHQSTNEDLKEDVRLKLQELSHLDLDYCRYLCLRDDEREVMRVRKMTLQDQLDVLSETVESAKTKLLYP</sequence>
<dbReference type="GO" id="GO:0003677">
    <property type="term" value="F:DNA binding"/>
    <property type="evidence" value="ECO:0007669"/>
    <property type="project" value="UniProtKB-KW"/>
</dbReference>
<proteinExistence type="predicted"/>
<dbReference type="OrthoDB" id="1410009at2759"/>
<evidence type="ECO:0000256" key="2">
    <source>
        <dbReference type="ARBA" id="ARBA00023242"/>
    </source>
</evidence>
<dbReference type="Proteomes" id="UP001165063">
    <property type="component" value="Unassembled WGS sequence"/>
</dbReference>
<name>A0A9W7DGC0_AMBMO</name>
<feature type="region of interest" description="Disordered" evidence="3">
    <location>
        <begin position="1"/>
        <end position="22"/>
    </location>
</feature>
<evidence type="ECO:0000256" key="3">
    <source>
        <dbReference type="SAM" id="MobiDB-lite"/>
    </source>
</evidence>
<feature type="compositionally biased region" description="Basic and acidic residues" evidence="3">
    <location>
        <begin position="86"/>
        <end position="98"/>
    </location>
</feature>
<dbReference type="GO" id="GO:0005681">
    <property type="term" value="C:spliceosomal complex"/>
    <property type="evidence" value="ECO:0007669"/>
    <property type="project" value="TreeGrafter"/>
</dbReference>
<dbReference type="InterPro" id="IPR047242">
    <property type="entry name" value="CDC5L/Cef1"/>
</dbReference>
<dbReference type="GO" id="GO:0000398">
    <property type="term" value="P:mRNA splicing, via spliceosome"/>
    <property type="evidence" value="ECO:0007669"/>
    <property type="project" value="InterPro"/>
</dbReference>
<organism evidence="4 5">
    <name type="scientific">Ambrosiozyma monospora</name>
    <name type="common">Yeast</name>
    <name type="synonym">Endomycopsis monosporus</name>
    <dbReference type="NCBI Taxonomy" id="43982"/>
    <lineage>
        <taxon>Eukaryota</taxon>
        <taxon>Fungi</taxon>
        <taxon>Dikarya</taxon>
        <taxon>Ascomycota</taxon>
        <taxon>Saccharomycotina</taxon>
        <taxon>Pichiomycetes</taxon>
        <taxon>Pichiales</taxon>
        <taxon>Pichiaceae</taxon>
        <taxon>Ambrosiozyma</taxon>
    </lineage>
</organism>
<keyword evidence="1" id="KW-0238">DNA-binding</keyword>
<keyword evidence="2" id="KW-0539">Nucleus</keyword>
<dbReference type="PANTHER" id="PTHR45885">
    <property type="entry name" value="CELL DIVISION CYCLE 5-LIKE PROTEIN"/>
    <property type="match status" value="1"/>
</dbReference>
<evidence type="ECO:0000313" key="4">
    <source>
        <dbReference type="EMBL" id="GMG37528.1"/>
    </source>
</evidence>
<reference evidence="4" key="1">
    <citation type="submission" date="2023-04" db="EMBL/GenBank/DDBJ databases">
        <title>Ambrosiozyma monospora NBRC 1965.</title>
        <authorList>
            <person name="Ichikawa N."/>
            <person name="Sato H."/>
            <person name="Tonouchi N."/>
        </authorList>
    </citation>
    <scope>NUCLEOTIDE SEQUENCE</scope>
    <source>
        <strain evidence="4">NBRC 1965</strain>
    </source>
</reference>
<feature type="compositionally biased region" description="Basic and acidic residues" evidence="3">
    <location>
        <begin position="117"/>
        <end position="129"/>
    </location>
</feature>
<protein>
    <submittedName>
        <fullName evidence="4">Unnamed protein product</fullName>
    </submittedName>
</protein>
<dbReference type="GO" id="GO:0000974">
    <property type="term" value="C:Prp19 complex"/>
    <property type="evidence" value="ECO:0007669"/>
    <property type="project" value="InterPro"/>
</dbReference>